<reference evidence="3 4" key="1">
    <citation type="submission" date="2018-04" db="EMBL/GenBank/DDBJ databases">
        <title>Genomic Encyclopedia of Type Strains, Phase III (KMG-III): the genomes of soil and plant-associated and newly described type strains.</title>
        <authorList>
            <person name="Whitman W."/>
        </authorList>
    </citation>
    <scope>NUCLEOTIDE SEQUENCE [LARGE SCALE GENOMIC DNA]</scope>
    <source>
        <strain evidence="3 4">MA-olki</strain>
    </source>
</reference>
<evidence type="ECO:0000313" key="4">
    <source>
        <dbReference type="Proteomes" id="UP000244013"/>
    </source>
</evidence>
<dbReference type="InterPro" id="IPR001387">
    <property type="entry name" value="Cro/C1-type_HTH"/>
</dbReference>
<proteinExistence type="predicted"/>
<sequence length="101" mass="11290">MLGEALRLIRVYHDLKQKQVAERLDISTSYLSEIEKGHKVPSLDLIQRYSDAFGIPASSIMFFAEQVESGGSYDRARSFVAGKMIGLMKFLEARANPAHAD</sequence>
<keyword evidence="1 3" id="KW-0238">DNA-binding</keyword>
<dbReference type="SUPFAM" id="SSF47413">
    <property type="entry name" value="lambda repressor-like DNA-binding domains"/>
    <property type="match status" value="1"/>
</dbReference>
<dbReference type="Gene3D" id="1.10.260.40">
    <property type="entry name" value="lambda repressor-like DNA-binding domains"/>
    <property type="match status" value="1"/>
</dbReference>
<dbReference type="PANTHER" id="PTHR46797:SF1">
    <property type="entry name" value="METHYLPHOSPHONATE SYNTHASE"/>
    <property type="match status" value="1"/>
</dbReference>
<dbReference type="EMBL" id="QAYE01000001">
    <property type="protein sequence ID" value="PTW49201.1"/>
    <property type="molecule type" value="Genomic_DNA"/>
</dbReference>
<dbReference type="GO" id="GO:0005829">
    <property type="term" value="C:cytosol"/>
    <property type="evidence" value="ECO:0007669"/>
    <property type="project" value="TreeGrafter"/>
</dbReference>
<evidence type="ECO:0000313" key="3">
    <source>
        <dbReference type="EMBL" id="PTW49201.1"/>
    </source>
</evidence>
<dbReference type="InterPro" id="IPR050807">
    <property type="entry name" value="TransReg_Diox_bact_type"/>
</dbReference>
<dbReference type="Pfam" id="PF01381">
    <property type="entry name" value="HTH_3"/>
    <property type="match status" value="1"/>
</dbReference>
<dbReference type="Proteomes" id="UP000244013">
    <property type="component" value="Unassembled WGS sequence"/>
</dbReference>
<evidence type="ECO:0000256" key="1">
    <source>
        <dbReference type="ARBA" id="ARBA00023125"/>
    </source>
</evidence>
<dbReference type="PROSITE" id="PS50943">
    <property type="entry name" value="HTH_CROC1"/>
    <property type="match status" value="1"/>
</dbReference>
<gene>
    <name evidence="3" type="ORF">C8J25_101707</name>
</gene>
<comment type="caution">
    <text evidence="3">The sequence shown here is derived from an EMBL/GenBank/DDBJ whole genome shotgun (WGS) entry which is preliminary data.</text>
</comment>
<dbReference type="GO" id="GO:0003700">
    <property type="term" value="F:DNA-binding transcription factor activity"/>
    <property type="evidence" value="ECO:0007669"/>
    <property type="project" value="TreeGrafter"/>
</dbReference>
<dbReference type="CDD" id="cd00093">
    <property type="entry name" value="HTH_XRE"/>
    <property type="match status" value="1"/>
</dbReference>
<organism evidence="3 4">
    <name type="scientific">Sphingomonas faeni</name>
    <dbReference type="NCBI Taxonomy" id="185950"/>
    <lineage>
        <taxon>Bacteria</taxon>
        <taxon>Pseudomonadati</taxon>
        <taxon>Pseudomonadota</taxon>
        <taxon>Alphaproteobacteria</taxon>
        <taxon>Sphingomonadales</taxon>
        <taxon>Sphingomonadaceae</taxon>
        <taxon>Sphingomonas</taxon>
    </lineage>
</organism>
<name>A0A2T5UCI6_9SPHN</name>
<dbReference type="InterPro" id="IPR010982">
    <property type="entry name" value="Lambda_DNA-bd_dom_sf"/>
</dbReference>
<dbReference type="GeneID" id="91004787"/>
<dbReference type="OrthoDB" id="407979at2"/>
<protein>
    <submittedName>
        <fullName evidence="3">DNA-binding XRE family transcriptional regulator</fullName>
    </submittedName>
</protein>
<evidence type="ECO:0000259" key="2">
    <source>
        <dbReference type="PROSITE" id="PS50943"/>
    </source>
</evidence>
<dbReference type="PANTHER" id="PTHR46797">
    <property type="entry name" value="HTH-TYPE TRANSCRIPTIONAL REGULATOR"/>
    <property type="match status" value="1"/>
</dbReference>
<dbReference type="GO" id="GO:0003677">
    <property type="term" value="F:DNA binding"/>
    <property type="evidence" value="ECO:0007669"/>
    <property type="project" value="UniProtKB-KW"/>
</dbReference>
<accession>A0A2T5UCI6</accession>
<dbReference type="RefSeq" id="WP_107952217.1">
    <property type="nucleotide sequence ID" value="NZ_QAYE01000001.1"/>
</dbReference>
<dbReference type="SMART" id="SM00530">
    <property type="entry name" value="HTH_XRE"/>
    <property type="match status" value="1"/>
</dbReference>
<feature type="domain" description="HTH cro/C1-type" evidence="2">
    <location>
        <begin position="6"/>
        <end position="60"/>
    </location>
</feature>
<dbReference type="AlphaFoldDB" id="A0A2T5UCI6"/>